<keyword evidence="9 10" id="KW-0137">Centromere</keyword>
<dbReference type="Gene3D" id="1.10.418.30">
    <property type="entry name" value="Ncd80 complex, Ncd80 subunit"/>
    <property type="match status" value="1"/>
</dbReference>
<keyword evidence="4 10" id="KW-0498">Mitosis</keyword>
<evidence type="ECO:0000256" key="1">
    <source>
        <dbReference type="ARBA" id="ARBA00007050"/>
    </source>
</evidence>
<evidence type="ECO:0000256" key="10">
    <source>
        <dbReference type="RuleBase" id="RU368072"/>
    </source>
</evidence>
<evidence type="ECO:0000313" key="15">
    <source>
        <dbReference type="Proteomes" id="UP000294933"/>
    </source>
</evidence>
<dbReference type="GO" id="GO:0031262">
    <property type="term" value="C:Ndc80 complex"/>
    <property type="evidence" value="ECO:0007669"/>
    <property type="project" value="UniProtKB-UniRule"/>
</dbReference>
<dbReference type="Pfam" id="PF03801">
    <property type="entry name" value="Ndc80_HEC"/>
    <property type="match status" value="1"/>
</dbReference>
<keyword evidence="6 11" id="KW-0175">Coiled coil</keyword>
<dbReference type="PANTHER" id="PTHR10643">
    <property type="entry name" value="KINETOCHORE PROTEIN NDC80"/>
    <property type="match status" value="1"/>
</dbReference>
<evidence type="ECO:0000256" key="12">
    <source>
        <dbReference type="SAM" id="MobiDB-lite"/>
    </source>
</evidence>
<dbReference type="AlphaFoldDB" id="A0A4Y7QKC3"/>
<dbReference type="GO" id="GO:0005634">
    <property type="term" value="C:nucleus"/>
    <property type="evidence" value="ECO:0007669"/>
    <property type="project" value="UniProtKB-SubCell"/>
</dbReference>
<comment type="function">
    <text evidence="10">Acts as a component of the essential kinetochore-associated NDC80 complex, which is required for chromosome segregation and spindle checkpoint activity.</text>
</comment>
<evidence type="ECO:0000256" key="7">
    <source>
        <dbReference type="ARBA" id="ARBA00023242"/>
    </source>
</evidence>
<comment type="similarity">
    <text evidence="1 10">Belongs to the NDC80/HEC1 family.</text>
</comment>
<protein>
    <recommendedName>
        <fullName evidence="10">Kinetochore protein NDC80</fullName>
    </recommendedName>
</protein>
<dbReference type="EMBL" id="ML170159">
    <property type="protein sequence ID" value="TDL27522.1"/>
    <property type="molecule type" value="Genomic_DNA"/>
</dbReference>
<evidence type="ECO:0000256" key="4">
    <source>
        <dbReference type="ARBA" id="ARBA00022776"/>
    </source>
</evidence>
<evidence type="ECO:0000256" key="6">
    <source>
        <dbReference type="ARBA" id="ARBA00023054"/>
    </source>
</evidence>
<evidence type="ECO:0000256" key="2">
    <source>
        <dbReference type="ARBA" id="ARBA00022454"/>
    </source>
</evidence>
<feature type="coiled-coil region" evidence="11">
    <location>
        <begin position="597"/>
        <end position="649"/>
    </location>
</feature>
<dbReference type="InterPro" id="IPR055260">
    <property type="entry name" value="Ndc80_CH"/>
</dbReference>
<organism evidence="14 15">
    <name type="scientific">Rickenella mellea</name>
    <dbReference type="NCBI Taxonomy" id="50990"/>
    <lineage>
        <taxon>Eukaryota</taxon>
        <taxon>Fungi</taxon>
        <taxon>Dikarya</taxon>
        <taxon>Basidiomycota</taxon>
        <taxon>Agaricomycotina</taxon>
        <taxon>Agaricomycetes</taxon>
        <taxon>Hymenochaetales</taxon>
        <taxon>Rickenellaceae</taxon>
        <taxon>Rickenella</taxon>
    </lineage>
</organism>
<keyword evidence="8 10" id="KW-0131">Cell cycle</keyword>
<dbReference type="GO" id="GO:0051301">
    <property type="term" value="P:cell division"/>
    <property type="evidence" value="ECO:0007669"/>
    <property type="project" value="UniProtKB-UniRule"/>
</dbReference>
<dbReference type="InterPro" id="IPR005550">
    <property type="entry name" value="Kinetochore_Ndc80"/>
</dbReference>
<comment type="subcellular location">
    <subcellularLocation>
        <location evidence="10">Chromosome</location>
        <location evidence="10">Centromere</location>
        <location evidence="10">Kinetochore</location>
    </subcellularLocation>
    <subcellularLocation>
        <location evidence="10">Nucleus</location>
    </subcellularLocation>
</comment>
<dbReference type="Proteomes" id="UP000294933">
    <property type="component" value="Unassembled WGS sequence"/>
</dbReference>
<feature type="coiled-coil region" evidence="11">
    <location>
        <begin position="358"/>
        <end position="423"/>
    </location>
</feature>
<dbReference type="PANTHER" id="PTHR10643:SF2">
    <property type="entry name" value="KINETOCHORE PROTEIN NDC80 HOMOLOG"/>
    <property type="match status" value="1"/>
</dbReference>
<reference evidence="14 15" key="1">
    <citation type="submission" date="2018-06" db="EMBL/GenBank/DDBJ databases">
        <title>A transcriptomic atlas of mushroom development highlights an independent origin of complex multicellularity.</title>
        <authorList>
            <consortium name="DOE Joint Genome Institute"/>
            <person name="Krizsan K."/>
            <person name="Almasi E."/>
            <person name="Merenyi Z."/>
            <person name="Sahu N."/>
            <person name="Viragh M."/>
            <person name="Koszo T."/>
            <person name="Mondo S."/>
            <person name="Kiss B."/>
            <person name="Balint B."/>
            <person name="Kues U."/>
            <person name="Barry K."/>
            <person name="Hegedus J.C."/>
            <person name="Henrissat B."/>
            <person name="Johnson J."/>
            <person name="Lipzen A."/>
            <person name="Ohm R."/>
            <person name="Nagy I."/>
            <person name="Pangilinan J."/>
            <person name="Yan J."/>
            <person name="Xiong Y."/>
            <person name="Grigoriev I.V."/>
            <person name="Hibbett D.S."/>
            <person name="Nagy L.G."/>
        </authorList>
    </citation>
    <scope>NUCLEOTIDE SEQUENCE [LARGE SCALE GENOMIC DNA]</scope>
    <source>
        <strain evidence="14 15">SZMC22713</strain>
    </source>
</reference>
<feature type="coiled-coil region" evidence="11">
    <location>
        <begin position="512"/>
        <end position="546"/>
    </location>
</feature>
<sequence>MDGPRRGTMMPNPDPLGNARSGIPIPLSTVKKQPGRLRQSVAGPQQPHLSNARQSLYPSQNLNPLLQSASKSGPSGYGRTPLRNSARRASQWTGTQSMVPPPSSLVHPVKDPRALRDKLVQQGMRNAVAAWLQETGYPGTSIKQILNSITAKDFRNMVEHFTRLLDPAFEPGEGKKFEDELIPALRKHQYPYADTIKEEWLKAPASMHSWPSLLVALHWLAELSKAKLNYLDASDDPTLQEIEQVPEVFEDPNHERALAYHFLTESYAVFLTPSDDFHEQERVMEERYVKKGDKVTSELEALRAEFEQLAQTQTKMNAVPDPIIQLTQDNGSLKSDKKKFEEILVHHHEKKKKLSSNIEVGREDIANLSLELQRQRDEQEQLSAEVRKQNLSPEEVSQMNSDHTNLNRTLDELKRRLKESGEHTRKLEVLWANRSEAVEQEIDCYNTLLAELALIPTLPPPLPQVDLRLDSNFASHRPKELVCRMSDRSVVNLKGETKQALDAVADSTRKRRRDEQDQQVNVEENIDKLKTECEKLDEEMCGLENRITHVLKQADETREAIQHEAFISDGEANKIEKELSHARTVALANGVGVQSRLQALQIAYQEQVERIERLRDETVRAIVKSSSDIAHFKEEVSNSLNHLKELAEES</sequence>
<gene>
    <name evidence="14" type="ORF">BD410DRAFT_762549</name>
</gene>
<keyword evidence="5 10" id="KW-0995">Kinetochore</keyword>
<name>A0A4Y7QKC3_9AGAM</name>
<dbReference type="STRING" id="50990.A0A4Y7QKC3"/>
<feature type="region of interest" description="Disordered" evidence="12">
    <location>
        <begin position="1"/>
        <end position="51"/>
    </location>
</feature>
<evidence type="ECO:0000259" key="13">
    <source>
        <dbReference type="Pfam" id="PF03801"/>
    </source>
</evidence>
<dbReference type="OrthoDB" id="7459479at2759"/>
<keyword evidence="15" id="KW-1185">Reference proteome</keyword>
<dbReference type="InterPro" id="IPR038273">
    <property type="entry name" value="Ndc80_sf"/>
</dbReference>
<feature type="compositionally biased region" description="Polar residues" evidence="12">
    <location>
        <begin position="87"/>
        <end position="98"/>
    </location>
</feature>
<evidence type="ECO:0000256" key="9">
    <source>
        <dbReference type="ARBA" id="ARBA00023328"/>
    </source>
</evidence>
<accession>A0A4Y7QKC3</accession>
<proteinExistence type="inferred from homology"/>
<evidence type="ECO:0000256" key="11">
    <source>
        <dbReference type="SAM" id="Coils"/>
    </source>
</evidence>
<feature type="domain" description="Kinetochore protein Ndc80 CH" evidence="13">
    <location>
        <begin position="91"/>
        <end position="226"/>
    </location>
</feature>
<feature type="region of interest" description="Disordered" evidence="12">
    <location>
        <begin position="63"/>
        <end position="105"/>
    </location>
</feature>
<evidence type="ECO:0000256" key="3">
    <source>
        <dbReference type="ARBA" id="ARBA00022618"/>
    </source>
</evidence>
<keyword evidence="2 10" id="KW-0158">Chromosome</keyword>
<keyword evidence="3 10" id="KW-0132">Cell division</keyword>
<evidence type="ECO:0000256" key="5">
    <source>
        <dbReference type="ARBA" id="ARBA00022838"/>
    </source>
</evidence>
<evidence type="ECO:0000256" key="8">
    <source>
        <dbReference type="ARBA" id="ARBA00023306"/>
    </source>
</evidence>
<comment type="subunit">
    <text evidence="10">Component of the NDC80 complex.</text>
</comment>
<feature type="compositionally biased region" description="Polar residues" evidence="12">
    <location>
        <begin position="63"/>
        <end position="73"/>
    </location>
</feature>
<dbReference type="VEuPathDB" id="FungiDB:BD410DRAFT_762549"/>
<evidence type="ECO:0000313" key="14">
    <source>
        <dbReference type="EMBL" id="TDL27522.1"/>
    </source>
</evidence>
<keyword evidence="7 10" id="KW-0539">Nucleus</keyword>
<dbReference type="GO" id="GO:0051315">
    <property type="term" value="P:attachment of mitotic spindle microtubules to kinetochore"/>
    <property type="evidence" value="ECO:0007669"/>
    <property type="project" value="UniProtKB-UniRule"/>
</dbReference>